<reference evidence="1 2" key="1">
    <citation type="journal article" date="2018" name="Mycol. Prog.">
        <title>Coniella lustricola, a new species from submerged detritus.</title>
        <authorList>
            <person name="Raudabaugh D.B."/>
            <person name="Iturriaga T."/>
            <person name="Carver A."/>
            <person name="Mondo S."/>
            <person name="Pangilinan J."/>
            <person name="Lipzen A."/>
            <person name="He G."/>
            <person name="Amirebrahimi M."/>
            <person name="Grigoriev I.V."/>
            <person name="Miller A.N."/>
        </authorList>
    </citation>
    <scope>NUCLEOTIDE SEQUENCE [LARGE SCALE GENOMIC DNA]</scope>
    <source>
        <strain evidence="1 2">B22-T-1</strain>
    </source>
</reference>
<dbReference type="EMBL" id="KZ678557">
    <property type="protein sequence ID" value="PSR79720.1"/>
    <property type="molecule type" value="Genomic_DNA"/>
</dbReference>
<dbReference type="OrthoDB" id="4160690at2759"/>
<dbReference type="STRING" id="2025994.A0A2T2ZYQ7"/>
<accession>A0A2T2ZYQ7</accession>
<evidence type="ECO:0000313" key="2">
    <source>
        <dbReference type="Proteomes" id="UP000241462"/>
    </source>
</evidence>
<name>A0A2T2ZYQ7_9PEZI</name>
<protein>
    <submittedName>
        <fullName evidence="1">Uncharacterized protein</fullName>
    </submittedName>
</protein>
<organism evidence="1 2">
    <name type="scientific">Coniella lustricola</name>
    <dbReference type="NCBI Taxonomy" id="2025994"/>
    <lineage>
        <taxon>Eukaryota</taxon>
        <taxon>Fungi</taxon>
        <taxon>Dikarya</taxon>
        <taxon>Ascomycota</taxon>
        <taxon>Pezizomycotina</taxon>
        <taxon>Sordariomycetes</taxon>
        <taxon>Sordariomycetidae</taxon>
        <taxon>Diaporthales</taxon>
        <taxon>Schizoparmaceae</taxon>
        <taxon>Coniella</taxon>
    </lineage>
</organism>
<evidence type="ECO:0000313" key="1">
    <source>
        <dbReference type="EMBL" id="PSR79720.1"/>
    </source>
</evidence>
<sequence length="188" mass="19542">MVDLRWIFGAAIAASSVSAHIFDSIFPNQLLERGNVLGLEKRQNLTRGSPLYNCHDNCGMAIEEIQNCGSVCNDTTFTNDYINCLQCSGPDNQDIWQYYGPELNTTAAACGFSTTPLNGTQDAVDLPITASNTTAACVAAQESNSTASSTGSSASASSTSSSDAVPVDAANFAVYGAVAMGALYALGI</sequence>
<dbReference type="InParanoid" id="A0A2T2ZYQ7"/>
<gene>
    <name evidence="1" type="ORF">BD289DRAFT_442042</name>
</gene>
<proteinExistence type="predicted"/>
<dbReference type="Proteomes" id="UP000241462">
    <property type="component" value="Unassembled WGS sequence"/>
</dbReference>
<dbReference type="AlphaFoldDB" id="A0A2T2ZYQ7"/>
<keyword evidence="2" id="KW-1185">Reference proteome</keyword>